<evidence type="ECO:0000256" key="1">
    <source>
        <dbReference type="ARBA" id="ARBA00006432"/>
    </source>
</evidence>
<comment type="similarity">
    <text evidence="1">Belongs to the ATP-dependent AMP-binding enzyme family.</text>
</comment>
<dbReference type="GO" id="GO:0031956">
    <property type="term" value="F:medium-chain fatty acid-CoA ligase activity"/>
    <property type="evidence" value="ECO:0007669"/>
    <property type="project" value="TreeGrafter"/>
</dbReference>
<dbReference type="Gene3D" id="3.40.50.12780">
    <property type="entry name" value="N-terminal domain of ligase-like"/>
    <property type="match status" value="1"/>
</dbReference>
<protein>
    <recommendedName>
        <fullName evidence="3">Carrier domain-containing protein</fullName>
    </recommendedName>
</protein>
<dbReference type="PROSITE" id="PS50075">
    <property type="entry name" value="CARRIER"/>
    <property type="match status" value="1"/>
</dbReference>
<dbReference type="GO" id="GO:0016746">
    <property type="term" value="F:acyltransferase activity"/>
    <property type="evidence" value="ECO:0007669"/>
    <property type="project" value="InterPro"/>
</dbReference>
<name>A0A1F5Z4B9_9BACT</name>
<proteinExistence type="inferred from homology"/>
<evidence type="ECO:0000259" key="3">
    <source>
        <dbReference type="PROSITE" id="PS50075"/>
    </source>
</evidence>
<dbReference type="CDD" id="cd07989">
    <property type="entry name" value="LPLAT_AGPAT-like"/>
    <property type="match status" value="1"/>
</dbReference>
<dbReference type="InterPro" id="IPR045851">
    <property type="entry name" value="AMP-bd_C_sf"/>
</dbReference>
<dbReference type="InterPro" id="IPR009081">
    <property type="entry name" value="PP-bd_ACP"/>
</dbReference>
<sequence>MYETIPEFLASVANRYPTKYALYIRRFLRTTRFTYREVEQISLKIASYLLENGLKPQDKVLIWAPNMPEWVLALFGCLSAGIVVVPVGLHSTEEVVGKYIEQTRPKVLFLSKFYPIDFKKPEHKNIKIINLEDLVGLVENVSIKKMPNLSKNELGEIVFTSGTTGEPKGVMISHHNILFEIEQLLKTVPHFKHYRLLSVLPLSHVMEQVVGLMTPIARGGTIYYLPRINTVTIKKALRKYQITDLGAVPQMLRMFLDSIEYQVTEQGKSGSFNFALKLAAVLPITLRRQLFSKIHEDLGGKLYVFGVGSAPLDVKLAETWEAMGIKVVEGYGASETTGGVTANRIDDRIIGSAGKKIPGMELKLSSENEIQVKSDSVTRGYFENEEKTREAFTADGYFKTGDVGYLKDGYLYITGREKFKIVTAAGDKIYPEDIERKLNSHPDVWDSCVMGIKKDDGEIVHAEIILKPKAATKVEDIVKKINLELEPNQQIMDFSLWTDKDFPRLHTLKVDRNEVRSMSENTSQTKNKVTNTTISSEDTLKNILSKVCKIPGSSITDNSNLVTDLKLDSLKRVELVSLIEEEMGVELIEEDIDNETTLKNIKQQVSSHKKISYPYDLDSITKKLREPFSSYLRILLQDLFVFPILRFFVKVEVKGDIDFSRLKLPIILIGNHPNPPSDIGLLLSILPLRIRLKLAAPANDWPYRTQKYLINAILSNLLGGTFPINTHGKPVGKSLDAILDFIEDGYSLYIMPEGDVTPIGEKLGPLKPGLAQLFANTDVQFVPFYISGDVYGSFYRQKDEHHTYYFPHGFSKIIFTFGKPFTLLDKDENESMVTIKEKILELAPSL</sequence>
<evidence type="ECO:0000313" key="4">
    <source>
        <dbReference type="EMBL" id="OGG07164.1"/>
    </source>
</evidence>
<evidence type="ECO:0000256" key="2">
    <source>
        <dbReference type="ARBA" id="ARBA00022598"/>
    </source>
</evidence>
<dbReference type="SUPFAM" id="SSF47336">
    <property type="entry name" value="ACP-like"/>
    <property type="match status" value="1"/>
</dbReference>
<comment type="caution">
    <text evidence="4">The sequence shown here is derived from an EMBL/GenBank/DDBJ whole genome shotgun (WGS) entry which is preliminary data.</text>
</comment>
<organism evidence="4 5">
    <name type="scientific">Candidatus Gottesmanbacteria bacterium RIFCSPHIGHO2_01_FULL_42_12</name>
    <dbReference type="NCBI Taxonomy" id="1798377"/>
    <lineage>
        <taxon>Bacteria</taxon>
        <taxon>Candidatus Gottesmaniibacteriota</taxon>
    </lineage>
</organism>
<keyword evidence="2" id="KW-0436">Ligase</keyword>
<dbReference type="GO" id="GO:0006631">
    <property type="term" value="P:fatty acid metabolic process"/>
    <property type="evidence" value="ECO:0007669"/>
    <property type="project" value="TreeGrafter"/>
</dbReference>
<dbReference type="InterPro" id="IPR020845">
    <property type="entry name" value="AMP-binding_CS"/>
</dbReference>
<dbReference type="AlphaFoldDB" id="A0A1F5Z4B9"/>
<dbReference type="EMBL" id="MFJG01000013">
    <property type="protein sequence ID" value="OGG07164.1"/>
    <property type="molecule type" value="Genomic_DNA"/>
</dbReference>
<dbReference type="Gene3D" id="1.10.1200.10">
    <property type="entry name" value="ACP-like"/>
    <property type="match status" value="1"/>
</dbReference>
<dbReference type="InterPro" id="IPR042099">
    <property type="entry name" value="ANL_N_sf"/>
</dbReference>
<dbReference type="PROSITE" id="PS00455">
    <property type="entry name" value="AMP_BINDING"/>
    <property type="match status" value="1"/>
</dbReference>
<feature type="domain" description="Carrier" evidence="3">
    <location>
        <begin position="534"/>
        <end position="609"/>
    </location>
</feature>
<dbReference type="PANTHER" id="PTHR43201">
    <property type="entry name" value="ACYL-COA SYNTHETASE"/>
    <property type="match status" value="1"/>
</dbReference>
<evidence type="ECO:0000313" key="5">
    <source>
        <dbReference type="Proteomes" id="UP000178681"/>
    </source>
</evidence>
<dbReference type="SMART" id="SM00563">
    <property type="entry name" value="PlsC"/>
    <property type="match status" value="1"/>
</dbReference>
<accession>A0A1F5Z4B9</accession>
<dbReference type="PANTHER" id="PTHR43201:SF5">
    <property type="entry name" value="MEDIUM-CHAIN ACYL-COA LIGASE ACSF2, MITOCHONDRIAL"/>
    <property type="match status" value="1"/>
</dbReference>
<dbReference type="SUPFAM" id="SSF56801">
    <property type="entry name" value="Acetyl-CoA synthetase-like"/>
    <property type="match status" value="1"/>
</dbReference>
<dbReference type="Proteomes" id="UP000178681">
    <property type="component" value="Unassembled WGS sequence"/>
</dbReference>
<dbReference type="InterPro" id="IPR002123">
    <property type="entry name" value="Plipid/glycerol_acylTrfase"/>
</dbReference>
<dbReference type="STRING" id="1798377.A2872_04005"/>
<dbReference type="InterPro" id="IPR000873">
    <property type="entry name" value="AMP-dep_synth/lig_dom"/>
</dbReference>
<gene>
    <name evidence="4" type="ORF">A2872_04005</name>
</gene>
<reference evidence="4 5" key="1">
    <citation type="journal article" date="2016" name="Nat. Commun.">
        <title>Thousands of microbial genomes shed light on interconnected biogeochemical processes in an aquifer system.</title>
        <authorList>
            <person name="Anantharaman K."/>
            <person name="Brown C.T."/>
            <person name="Hug L.A."/>
            <person name="Sharon I."/>
            <person name="Castelle C.J."/>
            <person name="Probst A.J."/>
            <person name="Thomas B.C."/>
            <person name="Singh A."/>
            <person name="Wilkins M.J."/>
            <person name="Karaoz U."/>
            <person name="Brodie E.L."/>
            <person name="Williams K.H."/>
            <person name="Hubbard S.S."/>
            <person name="Banfield J.F."/>
        </authorList>
    </citation>
    <scope>NUCLEOTIDE SEQUENCE [LARGE SCALE GENOMIC DNA]</scope>
</reference>
<dbReference type="Gene3D" id="3.30.300.30">
    <property type="match status" value="1"/>
</dbReference>
<dbReference type="Pfam" id="PF00501">
    <property type="entry name" value="AMP-binding"/>
    <property type="match status" value="1"/>
</dbReference>
<dbReference type="InterPro" id="IPR036736">
    <property type="entry name" value="ACP-like_sf"/>
</dbReference>
<dbReference type="Pfam" id="PF01553">
    <property type="entry name" value="Acyltransferase"/>
    <property type="match status" value="1"/>
</dbReference>
<dbReference type="Pfam" id="PF00550">
    <property type="entry name" value="PP-binding"/>
    <property type="match status" value="1"/>
</dbReference>